<dbReference type="Proteomes" id="UP001431783">
    <property type="component" value="Unassembled WGS sequence"/>
</dbReference>
<dbReference type="GO" id="GO:0005886">
    <property type="term" value="C:plasma membrane"/>
    <property type="evidence" value="ECO:0007669"/>
    <property type="project" value="UniProtKB-SubCell"/>
</dbReference>
<keyword evidence="6 8" id="KW-0472">Membrane</keyword>
<evidence type="ECO:0000256" key="5">
    <source>
        <dbReference type="ARBA" id="ARBA00022989"/>
    </source>
</evidence>
<comment type="similarity">
    <text evidence="2">Belongs to the CD36 family.</text>
</comment>
<feature type="transmembrane region" description="Helical" evidence="8">
    <location>
        <begin position="483"/>
        <end position="503"/>
    </location>
</feature>
<comment type="subcellular location">
    <subcellularLocation>
        <location evidence="1">Cell membrane</location>
    </subcellularLocation>
</comment>
<comment type="caution">
    <text evidence="9">The sequence shown here is derived from an EMBL/GenBank/DDBJ whole genome shotgun (WGS) entry which is preliminary data.</text>
</comment>
<evidence type="ECO:0000313" key="10">
    <source>
        <dbReference type="Proteomes" id="UP001431783"/>
    </source>
</evidence>
<name>A0AAW1V2A1_9CUCU</name>
<keyword evidence="5 8" id="KW-1133">Transmembrane helix</keyword>
<evidence type="ECO:0000256" key="7">
    <source>
        <dbReference type="ARBA" id="ARBA00023180"/>
    </source>
</evidence>
<dbReference type="GO" id="GO:0005737">
    <property type="term" value="C:cytoplasm"/>
    <property type="evidence" value="ECO:0007669"/>
    <property type="project" value="TreeGrafter"/>
</dbReference>
<sequence length="576" mass="66432">MKDLIRLVNRLLGGTYNVVNTNTKSRGDNVTEEIDEYYIQKRSSQRNWTITFVVLGMMSIVTGILTYVINPYDVIYRYKIKFSEGGEIFELWKDPPVDLYLRVFLWNITNSKEFISGQDEKLKVQEVGPYVYKELMSHKNITFNNNGTLSAIPSHPLIFVPEMSEGRLENDSLILPNIALLSIAHVVSDESYFTRLGLNMLIRQTDQQPLVQMSAREFMFDYTNSLMSLGNKFMPNWISFKTLGLIDRMYDFDGDFETVYTGEDDARKAGQIDMWRGSTSIPQWKNPCGNVRGASDGTKFPIYIQPEDKLFFYRKSMCRATHLIKTNETVAEGFKAYVYNFEDDWEEQNKTKCFCNDLDMCFPKGLLDVHGCYYGFPIALSSPHYLNNDPIIRAKVEGVHPDPEKHESFFVIEPKSGTPIQLRANFQINMALRNIKTIAHVERFSDMVMPLLWAEFRLYGLPDSLRNKLVLYLKILPVVTDGLMYGSFFGGILILVYSVCRLTQLRSKSKRRQTLWIQERPTSFSCKPSKYNSKTECANMVDAKELETYYHSVILPLNHELEGRECSDIRRGSASA</sequence>
<keyword evidence="3" id="KW-1003">Cell membrane</keyword>
<evidence type="ECO:0000256" key="3">
    <source>
        <dbReference type="ARBA" id="ARBA00022475"/>
    </source>
</evidence>
<protein>
    <recommendedName>
        <fullName evidence="11">Scavenger receptor class B member 1</fullName>
    </recommendedName>
</protein>
<feature type="transmembrane region" description="Helical" evidence="8">
    <location>
        <begin position="48"/>
        <end position="69"/>
    </location>
</feature>
<dbReference type="EMBL" id="JARQZJ010000099">
    <property type="protein sequence ID" value="KAK9886355.1"/>
    <property type="molecule type" value="Genomic_DNA"/>
</dbReference>
<evidence type="ECO:0000256" key="2">
    <source>
        <dbReference type="ARBA" id="ARBA00010532"/>
    </source>
</evidence>
<evidence type="ECO:0000256" key="4">
    <source>
        <dbReference type="ARBA" id="ARBA00022692"/>
    </source>
</evidence>
<dbReference type="AlphaFoldDB" id="A0AAW1V2A1"/>
<accession>A0AAW1V2A1</accession>
<dbReference type="PRINTS" id="PR01609">
    <property type="entry name" value="CD36FAMILY"/>
</dbReference>
<dbReference type="InterPro" id="IPR002159">
    <property type="entry name" value="CD36_fam"/>
</dbReference>
<keyword evidence="10" id="KW-1185">Reference proteome</keyword>
<evidence type="ECO:0008006" key="11">
    <source>
        <dbReference type="Google" id="ProtNLM"/>
    </source>
</evidence>
<dbReference type="GO" id="GO:0005044">
    <property type="term" value="F:scavenger receptor activity"/>
    <property type="evidence" value="ECO:0007669"/>
    <property type="project" value="TreeGrafter"/>
</dbReference>
<gene>
    <name evidence="9" type="ORF">WA026_015874</name>
</gene>
<keyword evidence="7" id="KW-0325">Glycoprotein</keyword>
<dbReference type="PANTHER" id="PTHR11923:SF67">
    <property type="entry name" value="RE68569P"/>
    <property type="match status" value="1"/>
</dbReference>
<keyword evidence="4 8" id="KW-0812">Transmembrane</keyword>
<organism evidence="9 10">
    <name type="scientific">Henosepilachna vigintioctopunctata</name>
    <dbReference type="NCBI Taxonomy" id="420089"/>
    <lineage>
        <taxon>Eukaryota</taxon>
        <taxon>Metazoa</taxon>
        <taxon>Ecdysozoa</taxon>
        <taxon>Arthropoda</taxon>
        <taxon>Hexapoda</taxon>
        <taxon>Insecta</taxon>
        <taxon>Pterygota</taxon>
        <taxon>Neoptera</taxon>
        <taxon>Endopterygota</taxon>
        <taxon>Coleoptera</taxon>
        <taxon>Polyphaga</taxon>
        <taxon>Cucujiformia</taxon>
        <taxon>Coccinelloidea</taxon>
        <taxon>Coccinellidae</taxon>
        <taxon>Epilachninae</taxon>
        <taxon>Epilachnini</taxon>
        <taxon>Henosepilachna</taxon>
    </lineage>
</organism>
<evidence type="ECO:0000256" key="1">
    <source>
        <dbReference type="ARBA" id="ARBA00004236"/>
    </source>
</evidence>
<evidence type="ECO:0000256" key="6">
    <source>
        <dbReference type="ARBA" id="ARBA00023136"/>
    </source>
</evidence>
<proteinExistence type="inferred from homology"/>
<dbReference type="Pfam" id="PF01130">
    <property type="entry name" value="CD36"/>
    <property type="match status" value="1"/>
</dbReference>
<evidence type="ECO:0000256" key="8">
    <source>
        <dbReference type="SAM" id="Phobius"/>
    </source>
</evidence>
<dbReference type="PANTHER" id="PTHR11923">
    <property type="entry name" value="SCAVENGER RECEPTOR CLASS B TYPE-1 SR-B1"/>
    <property type="match status" value="1"/>
</dbReference>
<reference evidence="9 10" key="1">
    <citation type="submission" date="2023-03" db="EMBL/GenBank/DDBJ databases">
        <title>Genome insight into feeding habits of ladybird beetles.</title>
        <authorList>
            <person name="Li H.-S."/>
            <person name="Huang Y.-H."/>
            <person name="Pang H."/>
        </authorList>
    </citation>
    <scope>NUCLEOTIDE SEQUENCE [LARGE SCALE GENOMIC DNA]</scope>
    <source>
        <strain evidence="9">SYSU_2023b</strain>
        <tissue evidence="9">Whole body</tissue>
    </source>
</reference>
<evidence type="ECO:0000313" key="9">
    <source>
        <dbReference type="EMBL" id="KAK9886355.1"/>
    </source>
</evidence>